<accession>A0ACB0KCQ2</accession>
<evidence type="ECO:0000313" key="2">
    <source>
        <dbReference type="Proteomes" id="UP001177021"/>
    </source>
</evidence>
<reference evidence="1" key="1">
    <citation type="submission" date="2023-10" db="EMBL/GenBank/DDBJ databases">
        <authorList>
            <person name="Rodriguez Cubillos JULIANA M."/>
            <person name="De Vega J."/>
        </authorList>
    </citation>
    <scope>NUCLEOTIDE SEQUENCE</scope>
</reference>
<name>A0ACB0KCQ2_TRIPR</name>
<sequence length="561" mass="65377">MTMTSSMNESEAKLDMRRTANYKPNIWKDDFLQSLGSKYEKEEFAMQLNKWVIEVKCLFVQELDVLQKLELVDWIHKLGLASHFEKEIDEFLQTIFVSAQNFNKFKVKDNMHMSTICFKLLRLHGYHVFPADILSNFLDVRDNSFASNVKNIVELLEASHLGLDGEQILEEAKKFAINWLKDALKSTSSSINIELCDNNMVVQRVVHALELPSHWRVPWFDVKWHMNQYQTIEHMDPVLLELAKLNFNIIQAKLQKEVKELSRWWEKLGIKEDLCFARNRLVESFMCAAGVAFEAKYKSLRKWLTKVIIFVLVIDDVYDIHASFEELNPFTMAFHRWDAKEIDELPEYMKICFNALQDITNEIAYDIGGEKNFNMVLHYLKKTWIEFCKALYVEAKWYKMGYIPSLQEYLNNAWTTSSGPLILLHSYFATVCEVTDEIDDFPDIYEDLVYNVSIIIRLCNDLGTAVAERERGDAASSIICYMNEMNVSEEEARKHIQDIINSAWRKINGHCSTPISWMGPFFNQAKNAARVAHTLYLNGDGFGIQDRDIKKHILSLVVEPF</sequence>
<comment type="caution">
    <text evidence="1">The sequence shown here is derived from an EMBL/GenBank/DDBJ whole genome shotgun (WGS) entry which is preliminary data.</text>
</comment>
<protein>
    <submittedName>
        <fullName evidence="1">Uncharacterized protein</fullName>
    </submittedName>
</protein>
<gene>
    <name evidence="1" type="ORF">MILVUS5_LOCUS22111</name>
</gene>
<evidence type="ECO:0000313" key="1">
    <source>
        <dbReference type="EMBL" id="CAJ2655110.1"/>
    </source>
</evidence>
<dbReference type="Proteomes" id="UP001177021">
    <property type="component" value="Unassembled WGS sequence"/>
</dbReference>
<organism evidence="1 2">
    <name type="scientific">Trifolium pratense</name>
    <name type="common">Red clover</name>
    <dbReference type="NCBI Taxonomy" id="57577"/>
    <lineage>
        <taxon>Eukaryota</taxon>
        <taxon>Viridiplantae</taxon>
        <taxon>Streptophyta</taxon>
        <taxon>Embryophyta</taxon>
        <taxon>Tracheophyta</taxon>
        <taxon>Spermatophyta</taxon>
        <taxon>Magnoliopsida</taxon>
        <taxon>eudicotyledons</taxon>
        <taxon>Gunneridae</taxon>
        <taxon>Pentapetalae</taxon>
        <taxon>rosids</taxon>
        <taxon>fabids</taxon>
        <taxon>Fabales</taxon>
        <taxon>Fabaceae</taxon>
        <taxon>Papilionoideae</taxon>
        <taxon>50 kb inversion clade</taxon>
        <taxon>NPAAA clade</taxon>
        <taxon>Hologalegina</taxon>
        <taxon>IRL clade</taxon>
        <taxon>Trifolieae</taxon>
        <taxon>Trifolium</taxon>
    </lineage>
</organism>
<dbReference type="EMBL" id="CASHSV030000206">
    <property type="protein sequence ID" value="CAJ2655110.1"/>
    <property type="molecule type" value="Genomic_DNA"/>
</dbReference>
<proteinExistence type="predicted"/>
<keyword evidence="2" id="KW-1185">Reference proteome</keyword>